<dbReference type="PANTHER" id="PTHR14119:SF3">
    <property type="entry name" value="ISOCHORISMATASE DOMAIN-CONTAINING PROTEIN 2"/>
    <property type="match status" value="1"/>
</dbReference>
<dbReference type="SUPFAM" id="SSF52499">
    <property type="entry name" value="Isochorismatase-like hydrolases"/>
    <property type="match status" value="1"/>
</dbReference>
<name>A0A9D6VA06_9BACT</name>
<accession>A0A9D6VA06</accession>
<dbReference type="Proteomes" id="UP000807825">
    <property type="component" value="Unassembled WGS sequence"/>
</dbReference>
<organism evidence="2 3">
    <name type="scientific">Desulfomonile tiedjei</name>
    <dbReference type="NCBI Taxonomy" id="2358"/>
    <lineage>
        <taxon>Bacteria</taxon>
        <taxon>Pseudomonadati</taxon>
        <taxon>Thermodesulfobacteriota</taxon>
        <taxon>Desulfomonilia</taxon>
        <taxon>Desulfomonilales</taxon>
        <taxon>Desulfomonilaceae</taxon>
        <taxon>Desulfomonile</taxon>
    </lineage>
</organism>
<dbReference type="InterPro" id="IPR050993">
    <property type="entry name" value="Isochorismatase_domain"/>
</dbReference>
<dbReference type="Gene3D" id="3.40.50.850">
    <property type="entry name" value="Isochorismatase-like"/>
    <property type="match status" value="1"/>
</dbReference>
<dbReference type="Pfam" id="PF00857">
    <property type="entry name" value="Isochorismatase"/>
    <property type="match status" value="1"/>
</dbReference>
<gene>
    <name evidence="2" type="ORF">HY912_24590</name>
</gene>
<dbReference type="InterPro" id="IPR036380">
    <property type="entry name" value="Isochorismatase-like_sf"/>
</dbReference>
<proteinExistence type="predicted"/>
<dbReference type="PANTHER" id="PTHR14119">
    <property type="entry name" value="HYDROLASE"/>
    <property type="match status" value="1"/>
</dbReference>
<feature type="domain" description="Isochorismatase-like" evidence="1">
    <location>
        <begin position="7"/>
        <end position="156"/>
    </location>
</feature>
<sequence>MLKVEDTVLVVVDVQEKLARAMCDKEAIAENTVKLVKGAKILEVPVVWTEQNPQGLGSTLPQVSELLTDTKPVTKLSFSCCGEPAFMNELEALKRKQILICGIEAHVCVYQTAADLVCRGYEVQVVTDAVSSRTSDNKAVGLEKSKACGASLTSTETALFELLKVADGDKFKQMLKVVK</sequence>
<keyword evidence="2" id="KW-0378">Hydrolase</keyword>
<reference evidence="2" key="1">
    <citation type="submission" date="2020-07" db="EMBL/GenBank/DDBJ databases">
        <title>Huge and variable diversity of episymbiotic CPR bacteria and DPANN archaea in groundwater ecosystems.</title>
        <authorList>
            <person name="He C.Y."/>
            <person name="Keren R."/>
            <person name="Whittaker M."/>
            <person name="Farag I.F."/>
            <person name="Doudna J."/>
            <person name="Cate J.H.D."/>
            <person name="Banfield J.F."/>
        </authorList>
    </citation>
    <scope>NUCLEOTIDE SEQUENCE</scope>
    <source>
        <strain evidence="2">NC_groundwater_1664_Pr3_B-0.1um_52_9</strain>
    </source>
</reference>
<dbReference type="EMBL" id="JACRDE010000639">
    <property type="protein sequence ID" value="MBI5252686.1"/>
    <property type="molecule type" value="Genomic_DNA"/>
</dbReference>
<evidence type="ECO:0000313" key="2">
    <source>
        <dbReference type="EMBL" id="MBI5252686.1"/>
    </source>
</evidence>
<dbReference type="GO" id="GO:0016787">
    <property type="term" value="F:hydrolase activity"/>
    <property type="evidence" value="ECO:0007669"/>
    <property type="project" value="UniProtKB-KW"/>
</dbReference>
<protein>
    <submittedName>
        <fullName evidence="2">Hydrolase</fullName>
    </submittedName>
</protein>
<evidence type="ECO:0000313" key="3">
    <source>
        <dbReference type="Proteomes" id="UP000807825"/>
    </source>
</evidence>
<dbReference type="AlphaFoldDB" id="A0A9D6VA06"/>
<comment type="caution">
    <text evidence="2">The sequence shown here is derived from an EMBL/GenBank/DDBJ whole genome shotgun (WGS) entry which is preliminary data.</text>
</comment>
<dbReference type="InterPro" id="IPR000868">
    <property type="entry name" value="Isochorismatase-like_dom"/>
</dbReference>
<evidence type="ECO:0000259" key="1">
    <source>
        <dbReference type="Pfam" id="PF00857"/>
    </source>
</evidence>
<dbReference type="CDD" id="cd01012">
    <property type="entry name" value="YcaC_related"/>
    <property type="match status" value="1"/>
</dbReference>